<organism evidence="3 4">
    <name type="scientific">Achlya hypogyna</name>
    <name type="common">Oomycete</name>
    <name type="synonym">Protoachlya hypogyna</name>
    <dbReference type="NCBI Taxonomy" id="1202772"/>
    <lineage>
        <taxon>Eukaryota</taxon>
        <taxon>Sar</taxon>
        <taxon>Stramenopiles</taxon>
        <taxon>Oomycota</taxon>
        <taxon>Saprolegniomycetes</taxon>
        <taxon>Saprolegniales</taxon>
        <taxon>Achlyaceae</taxon>
        <taxon>Achlya</taxon>
    </lineage>
</organism>
<accession>A0A1V9Z316</accession>
<gene>
    <name evidence="3" type="ORF">ACHHYP_03744</name>
</gene>
<sequence length="421" mass="47536">MAEPMTPPSRRESPPPTPPVRSSSNPLQMVIQRLQGECETLRAEKRDVERRLSQEQQKSARVLMEGNELQRRCLVENQKLQSECAHLKEKLREALGTIELLTERLARAEHNERQTHERCTTLSDIIKDLEAEAERSRRTLFHFEQEVDRAKAIAAQATAERDSVLERTEADAKRVRQLWEETLSQHAAQLGAAEEQATKTKRELSRLVKRNKEKTTQLQELEVKLTTALGAAAQETRRAEAVEKELGSAKAEVRHTQEQNARLSESVQAVAQQLESHVTQLRSTERRLHAIAEDAETERRARVAKEAQLDDVLGELDALKSEFVTCLDTHEASMRELRDEMTAQTLSHEKLIAALEAEKKYAASISTMLGGHIGDYNKVLNSVNGKLADMQGRLDEAEPAPRPIHTPRRPTADTSMSIFAH</sequence>
<protein>
    <submittedName>
        <fullName evidence="3">Uncharacterized protein</fullName>
    </submittedName>
</protein>
<evidence type="ECO:0000313" key="4">
    <source>
        <dbReference type="Proteomes" id="UP000243579"/>
    </source>
</evidence>
<dbReference type="AlphaFoldDB" id="A0A1V9Z316"/>
<feature type="coiled-coil region" evidence="1">
    <location>
        <begin position="31"/>
        <end position="146"/>
    </location>
</feature>
<feature type="coiled-coil region" evidence="1">
    <location>
        <begin position="183"/>
        <end position="259"/>
    </location>
</feature>
<dbReference type="SUPFAM" id="SSF57997">
    <property type="entry name" value="Tropomyosin"/>
    <property type="match status" value="1"/>
</dbReference>
<evidence type="ECO:0000313" key="3">
    <source>
        <dbReference type="EMBL" id="OQR92405.1"/>
    </source>
</evidence>
<proteinExistence type="predicted"/>
<dbReference type="OrthoDB" id="68989at2759"/>
<feature type="region of interest" description="Disordered" evidence="2">
    <location>
        <begin position="1"/>
        <end position="26"/>
    </location>
</feature>
<feature type="compositionally biased region" description="Polar residues" evidence="2">
    <location>
        <begin position="412"/>
        <end position="421"/>
    </location>
</feature>
<dbReference type="STRING" id="1202772.A0A1V9Z316"/>
<evidence type="ECO:0000256" key="2">
    <source>
        <dbReference type="SAM" id="MobiDB-lite"/>
    </source>
</evidence>
<comment type="caution">
    <text evidence="3">The sequence shown here is derived from an EMBL/GenBank/DDBJ whole genome shotgun (WGS) entry which is preliminary data.</text>
</comment>
<name>A0A1V9Z316_ACHHY</name>
<feature type="region of interest" description="Disordered" evidence="2">
    <location>
        <begin position="397"/>
        <end position="421"/>
    </location>
</feature>
<reference evidence="3 4" key="1">
    <citation type="journal article" date="2014" name="Genome Biol. Evol.">
        <title>The secreted proteins of Achlya hypogyna and Thraustotheca clavata identify the ancestral oomycete secretome and reveal gene acquisitions by horizontal gene transfer.</title>
        <authorList>
            <person name="Misner I."/>
            <person name="Blouin N."/>
            <person name="Leonard G."/>
            <person name="Richards T.A."/>
            <person name="Lane C.E."/>
        </authorList>
    </citation>
    <scope>NUCLEOTIDE SEQUENCE [LARGE SCALE GENOMIC DNA]</scope>
    <source>
        <strain evidence="3 4">ATCC 48635</strain>
    </source>
</reference>
<keyword evidence="1" id="KW-0175">Coiled coil</keyword>
<evidence type="ECO:0000256" key="1">
    <source>
        <dbReference type="SAM" id="Coils"/>
    </source>
</evidence>
<dbReference type="Proteomes" id="UP000243579">
    <property type="component" value="Unassembled WGS sequence"/>
</dbReference>
<keyword evidence="4" id="KW-1185">Reference proteome</keyword>
<dbReference type="EMBL" id="JNBR01000462">
    <property type="protein sequence ID" value="OQR92405.1"/>
    <property type="molecule type" value="Genomic_DNA"/>
</dbReference>